<keyword evidence="1" id="KW-0812">Transmembrane</keyword>
<comment type="caution">
    <text evidence="2">The sequence shown here is derived from an EMBL/GenBank/DDBJ whole genome shotgun (WGS) entry which is preliminary data.</text>
</comment>
<evidence type="ECO:0000256" key="1">
    <source>
        <dbReference type="SAM" id="Phobius"/>
    </source>
</evidence>
<gene>
    <name evidence="2" type="ORF">FHR38_004522</name>
</gene>
<sequence length="210" mass="21905">MIESLRGTSARRLFTALAWVGLALTVLLAVVGQIDPDPYLDPFALTVSDYAVADRGGVTDAAMMTFGASALALLMALRNLPRGAIVLLGVFAAGMFVAAIAPTDPGTHLSGTGQLHRYASVVAFVALPLAGLLLTRRAPDLLGRAIGWVRGLVLATGVFMVAMLVSSTVGDRLLVGLAERLLLTTSVVLMAALVTRAGSPRWVRTRSPLA</sequence>
<feature type="transmembrane region" description="Helical" evidence="1">
    <location>
        <begin position="181"/>
        <end position="199"/>
    </location>
</feature>
<dbReference type="InterPro" id="IPR009339">
    <property type="entry name" value="DUF998"/>
</dbReference>
<name>A0A7W7STS8_9ACTN</name>
<accession>A0A7W7STS8</accession>
<organism evidence="2 3">
    <name type="scientific">Micromonospora polyrhachis</name>
    <dbReference type="NCBI Taxonomy" id="1282883"/>
    <lineage>
        <taxon>Bacteria</taxon>
        <taxon>Bacillati</taxon>
        <taxon>Actinomycetota</taxon>
        <taxon>Actinomycetes</taxon>
        <taxon>Micromonosporales</taxon>
        <taxon>Micromonosporaceae</taxon>
        <taxon>Micromonospora</taxon>
    </lineage>
</organism>
<feature type="transmembrane region" description="Helical" evidence="1">
    <location>
        <begin position="84"/>
        <end position="103"/>
    </location>
</feature>
<keyword evidence="1" id="KW-0472">Membrane</keyword>
<keyword evidence="3" id="KW-1185">Reference proteome</keyword>
<dbReference type="AlphaFoldDB" id="A0A7W7STS8"/>
<feature type="transmembrane region" description="Helical" evidence="1">
    <location>
        <begin position="147"/>
        <end position="169"/>
    </location>
</feature>
<feature type="transmembrane region" description="Helical" evidence="1">
    <location>
        <begin position="115"/>
        <end position="135"/>
    </location>
</feature>
<evidence type="ECO:0008006" key="4">
    <source>
        <dbReference type="Google" id="ProtNLM"/>
    </source>
</evidence>
<feature type="transmembrane region" description="Helical" evidence="1">
    <location>
        <begin position="56"/>
        <end position="77"/>
    </location>
</feature>
<dbReference type="EMBL" id="JACHJW010000001">
    <property type="protein sequence ID" value="MBB4960789.1"/>
    <property type="molecule type" value="Genomic_DNA"/>
</dbReference>
<proteinExistence type="predicted"/>
<evidence type="ECO:0000313" key="3">
    <source>
        <dbReference type="Proteomes" id="UP000578819"/>
    </source>
</evidence>
<dbReference type="RefSeq" id="WP_184536508.1">
    <property type="nucleotide sequence ID" value="NZ_JACHJW010000001.1"/>
</dbReference>
<protein>
    <recommendedName>
        <fullName evidence="4">DUF998 domain-containing protein</fullName>
    </recommendedName>
</protein>
<dbReference type="Proteomes" id="UP000578819">
    <property type="component" value="Unassembled WGS sequence"/>
</dbReference>
<keyword evidence="1" id="KW-1133">Transmembrane helix</keyword>
<dbReference type="Pfam" id="PF06197">
    <property type="entry name" value="DUF998"/>
    <property type="match status" value="1"/>
</dbReference>
<reference evidence="2 3" key="1">
    <citation type="submission" date="2020-08" db="EMBL/GenBank/DDBJ databases">
        <title>Sequencing the genomes of 1000 actinobacteria strains.</title>
        <authorList>
            <person name="Klenk H.-P."/>
        </authorList>
    </citation>
    <scope>NUCLEOTIDE SEQUENCE [LARGE SCALE GENOMIC DNA]</scope>
    <source>
        <strain evidence="2 3">DSM 45886</strain>
    </source>
</reference>
<evidence type="ECO:0000313" key="2">
    <source>
        <dbReference type="EMBL" id="MBB4960789.1"/>
    </source>
</evidence>